<evidence type="ECO:0000256" key="3">
    <source>
        <dbReference type="ARBA" id="ARBA00004632"/>
    </source>
</evidence>
<comment type="catalytic activity">
    <reaction evidence="20">
        <text>hexadecanoyl-CoA + H2O = hexadecanoate + CoA + H(+)</text>
        <dbReference type="Rhea" id="RHEA:16645"/>
        <dbReference type="ChEBI" id="CHEBI:7896"/>
        <dbReference type="ChEBI" id="CHEBI:15377"/>
        <dbReference type="ChEBI" id="CHEBI:15378"/>
        <dbReference type="ChEBI" id="CHEBI:57287"/>
        <dbReference type="ChEBI" id="CHEBI:57379"/>
        <dbReference type="EC" id="3.1.2.2"/>
    </reaction>
    <physiologicalReaction direction="left-to-right" evidence="20">
        <dbReference type="Rhea" id="RHEA:16646"/>
    </physiologicalReaction>
</comment>
<keyword evidence="5" id="KW-0963">Cytoplasm</keyword>
<dbReference type="GO" id="GO:0016020">
    <property type="term" value="C:membrane"/>
    <property type="evidence" value="ECO:0007669"/>
    <property type="project" value="UniProtKB-SubCell"/>
</dbReference>
<evidence type="ECO:0000256" key="21">
    <source>
        <dbReference type="ARBA" id="ARBA00047969"/>
    </source>
</evidence>
<evidence type="ECO:0000256" key="15">
    <source>
        <dbReference type="ARBA" id="ARBA00038456"/>
    </source>
</evidence>
<comment type="catalytic activity">
    <reaction evidence="22">
        <text>dodecanoyl-CoA + H2O = dodecanoate + CoA + H(+)</text>
        <dbReference type="Rhea" id="RHEA:30135"/>
        <dbReference type="ChEBI" id="CHEBI:15377"/>
        <dbReference type="ChEBI" id="CHEBI:15378"/>
        <dbReference type="ChEBI" id="CHEBI:18262"/>
        <dbReference type="ChEBI" id="CHEBI:57287"/>
        <dbReference type="ChEBI" id="CHEBI:57375"/>
    </reaction>
    <physiologicalReaction direction="left-to-right" evidence="22">
        <dbReference type="Rhea" id="RHEA:30136"/>
    </physiologicalReaction>
</comment>
<comment type="subcellular location">
    <subcellularLocation>
        <location evidence="3">Cell projection</location>
        <location evidence="3">Ruffle membrane</location>
    </subcellularLocation>
    <subcellularLocation>
        <location evidence="2">Cytoplasm</location>
    </subcellularLocation>
    <subcellularLocation>
        <location evidence="1">Membrane</location>
        <topology evidence="1">Peripheral membrane protein</topology>
    </subcellularLocation>
</comment>
<keyword evidence="6" id="KW-0053">Apoptosis</keyword>
<evidence type="ECO:0000256" key="12">
    <source>
        <dbReference type="ARBA" id="ARBA00023273"/>
    </source>
</evidence>
<gene>
    <name evidence="26" type="ORF">ABR60_01090</name>
</gene>
<evidence type="ECO:0000256" key="20">
    <source>
        <dbReference type="ARBA" id="ARBA00047734"/>
    </source>
</evidence>
<dbReference type="SUPFAM" id="SSF54637">
    <property type="entry name" value="Thioesterase/thiol ester dehydrase-isomerase"/>
    <property type="match status" value="1"/>
</dbReference>
<evidence type="ECO:0000256" key="16">
    <source>
        <dbReference type="ARBA" id="ARBA00038848"/>
    </source>
</evidence>
<evidence type="ECO:0000256" key="8">
    <source>
        <dbReference type="ARBA" id="ARBA00022832"/>
    </source>
</evidence>
<dbReference type="CDD" id="cd03443">
    <property type="entry name" value="PaaI_thioesterase"/>
    <property type="match status" value="1"/>
</dbReference>
<dbReference type="InterPro" id="IPR029069">
    <property type="entry name" value="HotDog_dom_sf"/>
</dbReference>
<evidence type="ECO:0000256" key="17">
    <source>
        <dbReference type="ARBA" id="ARBA00040123"/>
    </source>
</evidence>
<proteinExistence type="inferred from homology"/>
<reference evidence="26 27" key="1">
    <citation type="submission" date="2015-10" db="EMBL/GenBank/DDBJ databases">
        <title>Metagenome-Assembled Genomes uncover a global brackish microbiome.</title>
        <authorList>
            <person name="Hugerth L.W."/>
            <person name="Larsson J."/>
            <person name="Alneberg J."/>
            <person name="Lindh M.V."/>
            <person name="Legrand C."/>
            <person name="Pinhassi J."/>
            <person name="Andersson A.F."/>
        </authorList>
    </citation>
    <scope>NUCLEOTIDE SEQUENCE [LARGE SCALE GENOMIC DNA]</scope>
    <source>
        <strain evidence="26">BACL2 MAG-120802-bin41</strain>
    </source>
</reference>
<accession>A0A0R2NXA0</accession>
<evidence type="ECO:0000313" key="26">
    <source>
        <dbReference type="EMBL" id="KRO30485.1"/>
    </source>
</evidence>
<comment type="catalytic activity">
    <reaction evidence="13">
        <text>(5Z,8Z,11Z,14Z)-eicosatetraenoyl-CoA + H2O = (5Z,8Z,11Z,14Z)-eicosatetraenoate + CoA + H(+)</text>
        <dbReference type="Rhea" id="RHEA:40151"/>
        <dbReference type="ChEBI" id="CHEBI:15377"/>
        <dbReference type="ChEBI" id="CHEBI:15378"/>
        <dbReference type="ChEBI" id="CHEBI:32395"/>
        <dbReference type="ChEBI" id="CHEBI:57287"/>
        <dbReference type="ChEBI" id="CHEBI:57368"/>
    </reaction>
    <physiologicalReaction direction="left-to-right" evidence="13">
        <dbReference type="Rhea" id="RHEA:40152"/>
    </physiologicalReaction>
</comment>
<dbReference type="PANTHER" id="PTHR12418">
    <property type="entry name" value="ACYL-COENZYME A THIOESTERASE THEM4"/>
    <property type="match status" value="1"/>
</dbReference>
<comment type="catalytic activity">
    <reaction evidence="21">
        <text>decanoyl-CoA + H2O = decanoate + CoA + H(+)</text>
        <dbReference type="Rhea" id="RHEA:40059"/>
        <dbReference type="ChEBI" id="CHEBI:15377"/>
        <dbReference type="ChEBI" id="CHEBI:15378"/>
        <dbReference type="ChEBI" id="CHEBI:27689"/>
        <dbReference type="ChEBI" id="CHEBI:57287"/>
        <dbReference type="ChEBI" id="CHEBI:61430"/>
    </reaction>
    <physiologicalReaction direction="left-to-right" evidence="21">
        <dbReference type="Rhea" id="RHEA:40060"/>
    </physiologicalReaction>
</comment>
<dbReference type="AlphaFoldDB" id="A0A0R2NXA0"/>
<dbReference type="Gene3D" id="3.10.129.10">
    <property type="entry name" value="Hotdog Thioesterase"/>
    <property type="match status" value="1"/>
</dbReference>
<comment type="similarity">
    <text evidence="15">Belongs to the THEM4/THEM5 thioesterase family.</text>
</comment>
<comment type="catalytic activity">
    <reaction evidence="23">
        <text>tetradecanoyl-CoA + H2O = tetradecanoate + CoA + H(+)</text>
        <dbReference type="Rhea" id="RHEA:40119"/>
        <dbReference type="ChEBI" id="CHEBI:15377"/>
        <dbReference type="ChEBI" id="CHEBI:15378"/>
        <dbReference type="ChEBI" id="CHEBI:30807"/>
        <dbReference type="ChEBI" id="CHEBI:57287"/>
        <dbReference type="ChEBI" id="CHEBI:57385"/>
    </reaction>
    <physiologicalReaction direction="left-to-right" evidence="23">
        <dbReference type="Rhea" id="RHEA:40120"/>
    </physiologicalReaction>
</comment>
<dbReference type="PANTHER" id="PTHR12418:SF19">
    <property type="entry name" value="ACYL-COENZYME A THIOESTERASE THEM4"/>
    <property type="match status" value="1"/>
</dbReference>
<organism evidence="26 27">
    <name type="scientific">Actinobacteria bacterium BACL2 MAG-120802-bin41</name>
    <dbReference type="NCBI Taxonomy" id="1655568"/>
    <lineage>
        <taxon>Bacteria</taxon>
        <taxon>Bacillati</taxon>
        <taxon>Actinomycetota</taxon>
        <taxon>Actinomycetes</taxon>
        <taxon>Actinomycetes incertae sedis</taxon>
        <taxon>ac1 cluster</taxon>
    </lineage>
</organism>
<evidence type="ECO:0000256" key="10">
    <source>
        <dbReference type="ARBA" id="ARBA00023098"/>
    </source>
</evidence>
<protein>
    <recommendedName>
        <fullName evidence="17">Acyl-coenzyme A thioesterase THEM4</fullName>
        <ecNumber evidence="16">3.1.2.2</ecNumber>
    </recommendedName>
    <alternativeName>
        <fullName evidence="18">Thioesterase superfamily member 4</fullName>
    </alternativeName>
</protein>
<evidence type="ECO:0000256" key="23">
    <source>
        <dbReference type="ARBA" id="ARBA00048180"/>
    </source>
</evidence>
<dbReference type="GO" id="GO:0006631">
    <property type="term" value="P:fatty acid metabolic process"/>
    <property type="evidence" value="ECO:0007669"/>
    <property type="project" value="UniProtKB-KW"/>
</dbReference>
<keyword evidence="7" id="KW-0378">Hydrolase</keyword>
<evidence type="ECO:0000256" key="1">
    <source>
        <dbReference type="ARBA" id="ARBA00004170"/>
    </source>
</evidence>
<evidence type="ECO:0000256" key="18">
    <source>
        <dbReference type="ARBA" id="ARBA00043210"/>
    </source>
</evidence>
<feature type="region of interest" description="Disordered" evidence="24">
    <location>
        <begin position="1"/>
        <end position="25"/>
    </location>
</feature>
<evidence type="ECO:0000256" key="19">
    <source>
        <dbReference type="ARBA" id="ARBA00047588"/>
    </source>
</evidence>
<evidence type="ECO:0000256" key="11">
    <source>
        <dbReference type="ARBA" id="ARBA00023136"/>
    </source>
</evidence>
<keyword evidence="11" id="KW-0472">Membrane</keyword>
<comment type="caution">
    <text evidence="26">The sequence shown here is derived from an EMBL/GenBank/DDBJ whole genome shotgun (WGS) entry which is preliminary data.</text>
</comment>
<evidence type="ECO:0000256" key="6">
    <source>
        <dbReference type="ARBA" id="ARBA00022703"/>
    </source>
</evidence>
<comment type="catalytic activity">
    <reaction evidence="14">
        <text>(9Z)-octadecenoyl-CoA + H2O = (9Z)-octadecenoate + CoA + H(+)</text>
        <dbReference type="Rhea" id="RHEA:40139"/>
        <dbReference type="ChEBI" id="CHEBI:15377"/>
        <dbReference type="ChEBI" id="CHEBI:15378"/>
        <dbReference type="ChEBI" id="CHEBI:30823"/>
        <dbReference type="ChEBI" id="CHEBI:57287"/>
        <dbReference type="ChEBI" id="CHEBI:57387"/>
    </reaction>
    <physiologicalReaction direction="left-to-right" evidence="14">
        <dbReference type="Rhea" id="RHEA:40140"/>
    </physiologicalReaction>
</comment>
<feature type="domain" description="Thioesterase" evidence="25">
    <location>
        <begin position="74"/>
        <end position="144"/>
    </location>
</feature>
<dbReference type="EMBL" id="LIAS01000109">
    <property type="protein sequence ID" value="KRO30485.1"/>
    <property type="molecule type" value="Genomic_DNA"/>
</dbReference>
<dbReference type="Proteomes" id="UP000053941">
    <property type="component" value="Unassembled WGS sequence"/>
</dbReference>
<keyword evidence="10" id="KW-0443">Lipid metabolism</keyword>
<evidence type="ECO:0000256" key="13">
    <source>
        <dbReference type="ARBA" id="ARBA00035852"/>
    </source>
</evidence>
<keyword evidence="8" id="KW-0276">Fatty acid metabolism</keyword>
<keyword evidence="12" id="KW-0966">Cell projection</keyword>
<dbReference type="Pfam" id="PF03061">
    <property type="entry name" value="4HBT"/>
    <property type="match status" value="1"/>
</dbReference>
<evidence type="ECO:0000256" key="5">
    <source>
        <dbReference type="ARBA" id="ARBA00022490"/>
    </source>
</evidence>
<evidence type="ECO:0000256" key="22">
    <source>
        <dbReference type="ARBA" id="ARBA00048074"/>
    </source>
</evidence>
<evidence type="ECO:0000256" key="9">
    <source>
        <dbReference type="ARBA" id="ARBA00022946"/>
    </source>
</evidence>
<keyword evidence="9" id="KW-0809">Transit peptide</keyword>
<keyword evidence="4" id="KW-1003">Cell membrane</keyword>
<evidence type="ECO:0000256" key="24">
    <source>
        <dbReference type="SAM" id="MobiDB-lite"/>
    </source>
</evidence>
<evidence type="ECO:0000313" key="27">
    <source>
        <dbReference type="Proteomes" id="UP000053941"/>
    </source>
</evidence>
<dbReference type="GO" id="GO:0016787">
    <property type="term" value="F:hydrolase activity"/>
    <property type="evidence" value="ECO:0007669"/>
    <property type="project" value="UniProtKB-KW"/>
</dbReference>
<name>A0A0R2NXA0_9ACTN</name>
<evidence type="ECO:0000256" key="4">
    <source>
        <dbReference type="ARBA" id="ARBA00022475"/>
    </source>
</evidence>
<dbReference type="EC" id="3.1.2.2" evidence="16"/>
<evidence type="ECO:0000256" key="7">
    <source>
        <dbReference type="ARBA" id="ARBA00022801"/>
    </source>
</evidence>
<evidence type="ECO:0000256" key="2">
    <source>
        <dbReference type="ARBA" id="ARBA00004496"/>
    </source>
</evidence>
<dbReference type="InterPro" id="IPR006683">
    <property type="entry name" value="Thioestr_dom"/>
</dbReference>
<sequence length="192" mass="20534">MSRQLNIQVPPGVKVPPRHPDAPASGKLLGSHNLDCYGCGPDHPAGLHLVAYAGESMSITAQFTVTDLHQGAPGLAHGGLLSCAFDEALGKLMWLVREPAVTGKLETSFLTPVPVGSTLFINAEITGQEGRKIYTRAEGRIGSDNGVLAVEAAAIFIVVPMEHFIKHASEEFKGVLKDRRDLSIDTEFEINP</sequence>
<dbReference type="InterPro" id="IPR052365">
    <property type="entry name" value="THEM4/THEM5_acyl-CoA_thioest"/>
</dbReference>
<comment type="catalytic activity">
    <reaction evidence="19">
        <text>octanoyl-CoA + H2O = octanoate + CoA + H(+)</text>
        <dbReference type="Rhea" id="RHEA:30143"/>
        <dbReference type="ChEBI" id="CHEBI:15377"/>
        <dbReference type="ChEBI" id="CHEBI:15378"/>
        <dbReference type="ChEBI" id="CHEBI:25646"/>
        <dbReference type="ChEBI" id="CHEBI:57287"/>
        <dbReference type="ChEBI" id="CHEBI:57386"/>
    </reaction>
    <physiologicalReaction direction="left-to-right" evidence="19">
        <dbReference type="Rhea" id="RHEA:30144"/>
    </physiologicalReaction>
</comment>
<evidence type="ECO:0000256" key="14">
    <source>
        <dbReference type="ARBA" id="ARBA00037002"/>
    </source>
</evidence>
<evidence type="ECO:0000259" key="25">
    <source>
        <dbReference type="Pfam" id="PF03061"/>
    </source>
</evidence>
<dbReference type="GO" id="GO:0005737">
    <property type="term" value="C:cytoplasm"/>
    <property type="evidence" value="ECO:0007669"/>
    <property type="project" value="UniProtKB-SubCell"/>
</dbReference>